<keyword evidence="1" id="KW-0812">Transmembrane</keyword>
<protein>
    <submittedName>
        <fullName evidence="2">Uncharacterized protein</fullName>
    </submittedName>
</protein>
<proteinExistence type="predicted"/>
<reference evidence="2 3" key="1">
    <citation type="journal article" date="2018" name="Nat. Ecol. Evol.">
        <title>Pezizomycetes genomes reveal the molecular basis of ectomycorrhizal truffle lifestyle.</title>
        <authorList>
            <person name="Murat C."/>
            <person name="Payen T."/>
            <person name="Noel B."/>
            <person name="Kuo A."/>
            <person name="Morin E."/>
            <person name="Chen J."/>
            <person name="Kohler A."/>
            <person name="Krizsan K."/>
            <person name="Balestrini R."/>
            <person name="Da Silva C."/>
            <person name="Montanini B."/>
            <person name="Hainaut M."/>
            <person name="Levati E."/>
            <person name="Barry K.W."/>
            <person name="Belfiori B."/>
            <person name="Cichocki N."/>
            <person name="Clum A."/>
            <person name="Dockter R.B."/>
            <person name="Fauchery L."/>
            <person name="Guy J."/>
            <person name="Iotti M."/>
            <person name="Le Tacon F."/>
            <person name="Lindquist E.A."/>
            <person name="Lipzen A."/>
            <person name="Malagnac F."/>
            <person name="Mello A."/>
            <person name="Molinier V."/>
            <person name="Miyauchi S."/>
            <person name="Poulain J."/>
            <person name="Riccioni C."/>
            <person name="Rubini A."/>
            <person name="Sitrit Y."/>
            <person name="Splivallo R."/>
            <person name="Traeger S."/>
            <person name="Wang M."/>
            <person name="Zifcakova L."/>
            <person name="Wipf D."/>
            <person name="Zambonelli A."/>
            <person name="Paolocci F."/>
            <person name="Nowrousian M."/>
            <person name="Ottonello S."/>
            <person name="Baldrian P."/>
            <person name="Spatafora J.W."/>
            <person name="Henrissat B."/>
            <person name="Nagy L.G."/>
            <person name="Aury J.M."/>
            <person name="Wincker P."/>
            <person name="Grigoriev I.V."/>
            <person name="Bonfante P."/>
            <person name="Martin F.M."/>
        </authorList>
    </citation>
    <scope>NUCLEOTIDE SEQUENCE [LARGE SCALE GENOMIC DNA]</scope>
    <source>
        <strain evidence="2 3">RN42</strain>
    </source>
</reference>
<keyword evidence="1" id="KW-1133">Transmembrane helix</keyword>
<dbReference type="OrthoDB" id="27226at2759"/>
<sequence>MGNGWRELGCLGLIWVVYINTVLFVQLICHVLVYQVRPSIDCMISYAIKSIHSMIS</sequence>
<evidence type="ECO:0000313" key="2">
    <source>
        <dbReference type="EMBL" id="RPA74579.1"/>
    </source>
</evidence>
<keyword evidence="3" id="KW-1185">Reference proteome</keyword>
<name>A0A3N4HLD0_ASCIM</name>
<gene>
    <name evidence="2" type="ORF">BJ508DRAFT_33636</name>
</gene>
<dbReference type="Proteomes" id="UP000275078">
    <property type="component" value="Unassembled WGS sequence"/>
</dbReference>
<evidence type="ECO:0000256" key="1">
    <source>
        <dbReference type="SAM" id="Phobius"/>
    </source>
</evidence>
<keyword evidence="1" id="KW-0472">Membrane</keyword>
<dbReference type="AlphaFoldDB" id="A0A3N4HLD0"/>
<organism evidence="2 3">
    <name type="scientific">Ascobolus immersus RN42</name>
    <dbReference type="NCBI Taxonomy" id="1160509"/>
    <lineage>
        <taxon>Eukaryota</taxon>
        <taxon>Fungi</taxon>
        <taxon>Dikarya</taxon>
        <taxon>Ascomycota</taxon>
        <taxon>Pezizomycotina</taxon>
        <taxon>Pezizomycetes</taxon>
        <taxon>Pezizales</taxon>
        <taxon>Ascobolaceae</taxon>
        <taxon>Ascobolus</taxon>
    </lineage>
</organism>
<evidence type="ECO:0000313" key="3">
    <source>
        <dbReference type="Proteomes" id="UP000275078"/>
    </source>
</evidence>
<accession>A0A3N4HLD0</accession>
<feature type="transmembrane region" description="Helical" evidence="1">
    <location>
        <begin position="12"/>
        <end position="34"/>
    </location>
</feature>
<dbReference type="EMBL" id="ML119786">
    <property type="protein sequence ID" value="RPA74579.1"/>
    <property type="molecule type" value="Genomic_DNA"/>
</dbReference>